<evidence type="ECO:0000256" key="3">
    <source>
        <dbReference type="ARBA" id="ARBA00023004"/>
    </source>
</evidence>
<dbReference type="InterPro" id="IPR036909">
    <property type="entry name" value="Cyt_c-like_dom_sf"/>
</dbReference>
<dbReference type="EMBL" id="UINC01152293">
    <property type="protein sequence ID" value="SVD46403.1"/>
    <property type="molecule type" value="Genomic_DNA"/>
</dbReference>
<keyword evidence="1" id="KW-0349">Heme</keyword>
<dbReference type="GO" id="GO:0046872">
    <property type="term" value="F:metal ion binding"/>
    <property type="evidence" value="ECO:0007669"/>
    <property type="project" value="UniProtKB-KW"/>
</dbReference>
<dbReference type="InterPro" id="IPR009056">
    <property type="entry name" value="Cyt_c-like_dom"/>
</dbReference>
<accession>A0A382VIS7</accession>
<keyword evidence="2" id="KW-0479">Metal-binding</keyword>
<evidence type="ECO:0000256" key="2">
    <source>
        <dbReference type="ARBA" id="ARBA00022723"/>
    </source>
</evidence>
<organism evidence="5">
    <name type="scientific">marine metagenome</name>
    <dbReference type="NCBI Taxonomy" id="408172"/>
    <lineage>
        <taxon>unclassified sequences</taxon>
        <taxon>metagenomes</taxon>
        <taxon>ecological metagenomes</taxon>
    </lineage>
</organism>
<gene>
    <name evidence="5" type="ORF">METZ01_LOCUS399257</name>
</gene>
<dbReference type="GO" id="GO:0020037">
    <property type="term" value="F:heme binding"/>
    <property type="evidence" value="ECO:0007669"/>
    <property type="project" value="InterPro"/>
</dbReference>
<dbReference type="AlphaFoldDB" id="A0A382VIS7"/>
<feature type="non-terminal residue" evidence="5">
    <location>
        <position position="111"/>
    </location>
</feature>
<feature type="domain" description="Cytochrome c" evidence="4">
    <location>
        <begin position="31"/>
        <end position="111"/>
    </location>
</feature>
<evidence type="ECO:0000256" key="1">
    <source>
        <dbReference type="ARBA" id="ARBA00022617"/>
    </source>
</evidence>
<evidence type="ECO:0000313" key="5">
    <source>
        <dbReference type="EMBL" id="SVD46403.1"/>
    </source>
</evidence>
<evidence type="ECO:0000259" key="4">
    <source>
        <dbReference type="PROSITE" id="PS51007"/>
    </source>
</evidence>
<keyword evidence="3" id="KW-0408">Iron</keyword>
<dbReference type="GO" id="GO:0009055">
    <property type="term" value="F:electron transfer activity"/>
    <property type="evidence" value="ECO:0007669"/>
    <property type="project" value="InterPro"/>
</dbReference>
<dbReference type="PROSITE" id="PS51007">
    <property type="entry name" value="CYTC"/>
    <property type="match status" value="1"/>
</dbReference>
<protein>
    <recommendedName>
        <fullName evidence="4">Cytochrome c domain-containing protein</fullName>
    </recommendedName>
</protein>
<proteinExistence type="predicted"/>
<dbReference type="Gene3D" id="1.10.760.10">
    <property type="entry name" value="Cytochrome c-like domain"/>
    <property type="match status" value="1"/>
</dbReference>
<dbReference type="Pfam" id="PF00034">
    <property type="entry name" value="Cytochrom_C"/>
    <property type="match status" value="1"/>
</dbReference>
<reference evidence="5" key="1">
    <citation type="submission" date="2018-05" db="EMBL/GenBank/DDBJ databases">
        <authorList>
            <person name="Lanie J.A."/>
            <person name="Ng W.-L."/>
            <person name="Kazmierczak K.M."/>
            <person name="Andrzejewski T.M."/>
            <person name="Davidsen T.M."/>
            <person name="Wayne K.J."/>
            <person name="Tettelin H."/>
            <person name="Glass J.I."/>
            <person name="Rusch D."/>
            <person name="Podicherti R."/>
            <person name="Tsui H.-C.T."/>
            <person name="Winkler M.E."/>
        </authorList>
    </citation>
    <scope>NUCLEOTIDE SEQUENCE</scope>
</reference>
<sequence>MRLAQFVAAAAFILEIAAGPGQAIAQAGDSGAAGPGKTVYDDKCAHCHGVEGKGDGAGADRLSPRPRDFTRGLYKIRSTESGELPTDEDLLRIVAEGMPGTSMPGWPGLSE</sequence>
<name>A0A382VIS7_9ZZZZ</name>
<dbReference type="SUPFAM" id="SSF46626">
    <property type="entry name" value="Cytochrome c"/>
    <property type="match status" value="1"/>
</dbReference>